<evidence type="ECO:0000313" key="2">
    <source>
        <dbReference type="Proteomes" id="UP000717364"/>
    </source>
</evidence>
<protein>
    <submittedName>
        <fullName evidence="1">Uncharacterized protein</fullName>
    </submittedName>
</protein>
<comment type="caution">
    <text evidence="1">The sequence shown here is derived from an EMBL/GenBank/DDBJ whole genome shotgun (WGS) entry which is preliminary data.</text>
</comment>
<sequence length="60" mass="6642">MTTKFVQMTVELQSSGIDLRNEIEAQLQSYGEPLRWAITSVEGITAHIEAVVTVVDPQPL</sequence>
<reference evidence="1" key="1">
    <citation type="submission" date="2020-11" db="EMBL/GenBank/DDBJ databases">
        <authorList>
            <person name="Konstantinou D."/>
            <person name="Gkelis S."/>
            <person name="Popin R."/>
            <person name="Fewer D."/>
            <person name="Sivonen K."/>
        </authorList>
    </citation>
    <scope>NUCLEOTIDE SEQUENCE</scope>
    <source>
        <strain evidence="1">TAU-MAC 1115</strain>
    </source>
</reference>
<gene>
    <name evidence="1" type="ORF">IXB50_06885</name>
</gene>
<proteinExistence type="predicted"/>
<organism evidence="1 2">
    <name type="scientific">Leptothoe spongobia TAU-MAC 1115</name>
    <dbReference type="NCBI Taxonomy" id="1967444"/>
    <lineage>
        <taxon>Bacteria</taxon>
        <taxon>Bacillati</taxon>
        <taxon>Cyanobacteriota</taxon>
        <taxon>Cyanophyceae</taxon>
        <taxon>Nodosilineales</taxon>
        <taxon>Cymatolegaceae</taxon>
        <taxon>Leptothoe</taxon>
        <taxon>Leptothoe spongobia</taxon>
    </lineage>
</organism>
<dbReference type="Proteomes" id="UP000717364">
    <property type="component" value="Unassembled WGS sequence"/>
</dbReference>
<dbReference type="AlphaFoldDB" id="A0A947GLX0"/>
<dbReference type="EMBL" id="JADOES010000009">
    <property type="protein sequence ID" value="MBT9315146.1"/>
    <property type="molecule type" value="Genomic_DNA"/>
</dbReference>
<name>A0A947GLX0_9CYAN</name>
<accession>A0A947GLX0</accession>
<keyword evidence="2" id="KW-1185">Reference proteome</keyword>
<reference evidence="1" key="2">
    <citation type="journal article" date="2021" name="Mar. Drugs">
        <title>Genome Reduction and Secondary Metabolism of the Marine Sponge-Associated Cyanobacterium Leptothoe.</title>
        <authorList>
            <person name="Konstantinou D."/>
            <person name="Popin R.V."/>
            <person name="Fewer D.P."/>
            <person name="Sivonen K."/>
            <person name="Gkelis S."/>
        </authorList>
    </citation>
    <scope>NUCLEOTIDE SEQUENCE</scope>
    <source>
        <strain evidence="1">TAU-MAC 1115</strain>
    </source>
</reference>
<evidence type="ECO:0000313" key="1">
    <source>
        <dbReference type="EMBL" id="MBT9315146.1"/>
    </source>
</evidence>